<keyword evidence="9 12" id="KW-0406">Ion transport</keyword>
<evidence type="ECO:0000256" key="9">
    <source>
        <dbReference type="ARBA" id="ARBA00023065"/>
    </source>
</evidence>
<evidence type="ECO:0000256" key="13">
    <source>
        <dbReference type="SAM" id="Phobius"/>
    </source>
</evidence>
<geneLocation type="mitochondrion" evidence="14"/>
<comment type="subunit">
    <text evidence="3">F-type ATPases have 2 components, CF(1) - the catalytic core - and CF(0) - the membrane proton channel.</text>
</comment>
<comment type="subcellular location">
    <subcellularLocation>
        <location evidence="1 12">Mitochondrion membrane</location>
        <topology evidence="1 12">Single-pass membrane protein</topology>
    </subcellularLocation>
</comment>
<dbReference type="AlphaFoldDB" id="A0A343KJ60"/>
<evidence type="ECO:0000256" key="1">
    <source>
        <dbReference type="ARBA" id="ARBA00004304"/>
    </source>
</evidence>
<keyword evidence="5 12" id="KW-0138">CF(0)</keyword>
<comment type="similarity">
    <text evidence="2 12">Belongs to the ATPase protein 8 family.</text>
</comment>
<keyword evidence="10 12" id="KW-0496">Mitochondrion</keyword>
<keyword evidence="11 13" id="KW-0472">Membrane</keyword>
<keyword evidence="8 13" id="KW-1133">Transmembrane helix</keyword>
<evidence type="ECO:0000256" key="8">
    <source>
        <dbReference type="ARBA" id="ARBA00022989"/>
    </source>
</evidence>
<keyword evidence="4 12" id="KW-0813">Transport</keyword>
<dbReference type="InterPro" id="IPR001421">
    <property type="entry name" value="ATP8_metazoa"/>
</dbReference>
<evidence type="ECO:0000256" key="12">
    <source>
        <dbReference type="RuleBase" id="RU003661"/>
    </source>
</evidence>
<protein>
    <recommendedName>
        <fullName evidence="12">ATP synthase complex subunit 8</fullName>
    </recommendedName>
</protein>
<dbReference type="EMBL" id="KY039116">
    <property type="protein sequence ID" value="ATG83165.1"/>
    <property type="molecule type" value="Genomic_DNA"/>
</dbReference>
<feature type="transmembrane region" description="Helical" evidence="13">
    <location>
        <begin position="6"/>
        <end position="26"/>
    </location>
</feature>
<evidence type="ECO:0000256" key="10">
    <source>
        <dbReference type="ARBA" id="ARBA00023128"/>
    </source>
</evidence>
<evidence type="ECO:0000256" key="3">
    <source>
        <dbReference type="ARBA" id="ARBA00011291"/>
    </source>
</evidence>
<reference evidence="14" key="1">
    <citation type="journal article" date="2017" name="Sci. Rep.">
        <title>Deep-level phylogeny of Cicadomorpha inferred from mitochondrial genomes sequenced by NGS.</title>
        <authorList>
            <person name="Song N."/>
            <person name="Cai W."/>
            <person name="Li H."/>
        </authorList>
    </citation>
    <scope>NUCLEOTIDE SEQUENCE</scope>
</reference>
<accession>A0A343KJ60</accession>
<dbReference type="GO" id="GO:0015078">
    <property type="term" value="F:proton transmembrane transporter activity"/>
    <property type="evidence" value="ECO:0007669"/>
    <property type="project" value="InterPro"/>
</dbReference>
<evidence type="ECO:0000256" key="5">
    <source>
        <dbReference type="ARBA" id="ARBA00022547"/>
    </source>
</evidence>
<evidence type="ECO:0000256" key="7">
    <source>
        <dbReference type="ARBA" id="ARBA00022781"/>
    </source>
</evidence>
<evidence type="ECO:0000256" key="6">
    <source>
        <dbReference type="ARBA" id="ARBA00022692"/>
    </source>
</evidence>
<dbReference type="GO" id="GO:0031966">
    <property type="term" value="C:mitochondrial membrane"/>
    <property type="evidence" value="ECO:0007669"/>
    <property type="project" value="UniProtKB-SubCell"/>
</dbReference>
<keyword evidence="6 12" id="KW-0812">Transmembrane</keyword>
<gene>
    <name evidence="14" type="primary">atp8</name>
</gene>
<dbReference type="GO" id="GO:0045259">
    <property type="term" value="C:proton-transporting ATP synthase complex"/>
    <property type="evidence" value="ECO:0007669"/>
    <property type="project" value="UniProtKB-KW"/>
</dbReference>
<dbReference type="GO" id="GO:0015986">
    <property type="term" value="P:proton motive force-driven ATP synthesis"/>
    <property type="evidence" value="ECO:0007669"/>
    <property type="project" value="InterPro"/>
</dbReference>
<evidence type="ECO:0000313" key="14">
    <source>
        <dbReference type="EMBL" id="ATG83165.1"/>
    </source>
</evidence>
<organism evidence="14">
    <name type="scientific">Alobaldia tobae</name>
    <dbReference type="NCBI Taxonomy" id="2040484"/>
    <lineage>
        <taxon>Eukaryota</taxon>
        <taxon>Metazoa</taxon>
        <taxon>Ecdysozoa</taxon>
        <taxon>Arthropoda</taxon>
        <taxon>Hexapoda</taxon>
        <taxon>Insecta</taxon>
        <taxon>Pterygota</taxon>
        <taxon>Neoptera</taxon>
        <taxon>Paraneoptera</taxon>
        <taxon>Hemiptera</taxon>
        <taxon>Auchenorrhyncha</taxon>
        <taxon>Membracoidea</taxon>
        <taxon>Cicadellidae</taxon>
        <taxon>Deltocephalinae</taxon>
        <taxon>Deltocephalini</taxon>
        <taxon>Alobaldia</taxon>
    </lineage>
</organism>
<evidence type="ECO:0000256" key="2">
    <source>
        <dbReference type="ARBA" id="ARBA00008892"/>
    </source>
</evidence>
<keyword evidence="7 12" id="KW-0375">Hydrogen ion transport</keyword>
<evidence type="ECO:0000256" key="4">
    <source>
        <dbReference type="ARBA" id="ARBA00022448"/>
    </source>
</evidence>
<sequence length="52" mass="6379">MPQMAPMWWTFIMAITLVMMLMTMTIKYFNLSNKLSLTNMFTQKKKNINWKW</sequence>
<proteinExistence type="inferred from homology"/>
<evidence type="ECO:0000256" key="11">
    <source>
        <dbReference type="ARBA" id="ARBA00023136"/>
    </source>
</evidence>
<name>A0A343KJ60_9HEMI</name>
<dbReference type="Pfam" id="PF00895">
    <property type="entry name" value="ATP-synt_8"/>
    <property type="match status" value="1"/>
</dbReference>